<dbReference type="GO" id="GO:0016987">
    <property type="term" value="F:sigma factor activity"/>
    <property type="evidence" value="ECO:0007669"/>
    <property type="project" value="InterPro"/>
</dbReference>
<organism evidence="2 3">
    <name type="scientific">Caloranaerobacter azorensis H53214</name>
    <dbReference type="NCBI Taxonomy" id="1156417"/>
    <lineage>
        <taxon>Bacteria</taxon>
        <taxon>Bacillati</taxon>
        <taxon>Bacillota</taxon>
        <taxon>Tissierellia</taxon>
        <taxon>Tissierellales</taxon>
        <taxon>Thermohalobacteraceae</taxon>
        <taxon>Caloranaerobacter</taxon>
    </lineage>
</organism>
<protein>
    <recommendedName>
        <fullName evidence="1">RNA polymerase sigma factor 70 region 4 type 2 domain-containing protein</fullName>
    </recommendedName>
</protein>
<dbReference type="GO" id="GO:0003677">
    <property type="term" value="F:DNA binding"/>
    <property type="evidence" value="ECO:0007669"/>
    <property type="project" value="InterPro"/>
</dbReference>
<dbReference type="Pfam" id="PF08281">
    <property type="entry name" value="Sigma70_r4_2"/>
    <property type="match status" value="1"/>
</dbReference>
<feature type="domain" description="RNA polymerase sigma factor 70 region 4 type 2" evidence="1">
    <location>
        <begin position="138"/>
        <end position="183"/>
    </location>
</feature>
<sequence>NDCRVLQQTKVYRGIGGGEMHRLLREFLREDDENENLYYLGIVLNNNEYRKKLEDEFNDYLFRTHLVSYIKKSIKYTSYKIKTKIKLLNKREKKILNVVDEEFQEERIYTIRDDSIDYIDIITKPSETVDFSNIIKDQKILKAIDMLTDRQKEILYKCIILGLDDKTVAKSLNISVQSVNKTKNAAIRNIRKLIGV</sequence>
<evidence type="ECO:0000313" key="2">
    <source>
        <dbReference type="EMBL" id="KGG80970.1"/>
    </source>
</evidence>
<dbReference type="Proteomes" id="UP000029622">
    <property type="component" value="Unassembled WGS sequence"/>
</dbReference>
<evidence type="ECO:0000259" key="1">
    <source>
        <dbReference type="Pfam" id="PF08281"/>
    </source>
</evidence>
<dbReference type="RefSeq" id="WP_035162313.1">
    <property type="nucleotide sequence ID" value="NZ_AZTB01000009.1"/>
</dbReference>
<dbReference type="EMBL" id="AZTB01000009">
    <property type="protein sequence ID" value="KGG80970.1"/>
    <property type="molecule type" value="Genomic_DNA"/>
</dbReference>
<evidence type="ECO:0000313" key="3">
    <source>
        <dbReference type="Proteomes" id="UP000029622"/>
    </source>
</evidence>
<name>A0A096BIE8_9FIRM</name>
<comment type="caution">
    <text evidence="2">The sequence shown here is derived from an EMBL/GenBank/DDBJ whole genome shotgun (WGS) entry which is preliminary data.</text>
</comment>
<reference evidence="2 3" key="1">
    <citation type="submission" date="2013-12" db="EMBL/GenBank/DDBJ databases">
        <title>Draft genome sequence of Caloranaerobacter sp. H53214.</title>
        <authorList>
            <person name="Jiang L.J."/>
            <person name="Shao Z.Z."/>
            <person name="Long M.N."/>
        </authorList>
    </citation>
    <scope>NUCLEOTIDE SEQUENCE [LARGE SCALE GENOMIC DNA]</scope>
    <source>
        <strain evidence="2 3">H53214</strain>
    </source>
</reference>
<proteinExistence type="predicted"/>
<dbReference type="AlphaFoldDB" id="A0A096BIE8"/>
<dbReference type="InterPro" id="IPR036388">
    <property type="entry name" value="WH-like_DNA-bd_sf"/>
</dbReference>
<dbReference type="SUPFAM" id="SSF88659">
    <property type="entry name" value="Sigma3 and sigma4 domains of RNA polymerase sigma factors"/>
    <property type="match status" value="1"/>
</dbReference>
<dbReference type="GO" id="GO:0006352">
    <property type="term" value="P:DNA-templated transcription initiation"/>
    <property type="evidence" value="ECO:0007669"/>
    <property type="project" value="InterPro"/>
</dbReference>
<accession>A0A096BIE8</accession>
<gene>
    <name evidence="2" type="ORF">Y919_03080</name>
</gene>
<dbReference type="Gene3D" id="1.10.10.10">
    <property type="entry name" value="Winged helix-like DNA-binding domain superfamily/Winged helix DNA-binding domain"/>
    <property type="match status" value="1"/>
</dbReference>
<dbReference type="STRING" id="1156417.Y919_03080"/>
<dbReference type="InterPro" id="IPR013249">
    <property type="entry name" value="RNA_pol_sigma70_r4_t2"/>
</dbReference>
<dbReference type="InterPro" id="IPR013324">
    <property type="entry name" value="RNA_pol_sigma_r3/r4-like"/>
</dbReference>
<feature type="non-terminal residue" evidence="2">
    <location>
        <position position="1"/>
    </location>
</feature>